<dbReference type="EMBL" id="JQCN01000017">
    <property type="protein sequence ID" value="KRO01120.1"/>
    <property type="molecule type" value="Genomic_DNA"/>
</dbReference>
<organism evidence="1 2">
    <name type="scientific">Ligilactobacillus pobuzihii</name>
    <dbReference type="NCBI Taxonomy" id="449659"/>
    <lineage>
        <taxon>Bacteria</taxon>
        <taxon>Bacillati</taxon>
        <taxon>Bacillota</taxon>
        <taxon>Bacilli</taxon>
        <taxon>Lactobacillales</taxon>
        <taxon>Lactobacillaceae</taxon>
        <taxon>Ligilactobacillus</taxon>
    </lineage>
</organism>
<sequence>MNKEQSKTVIFQPDGSVDTFKQESVVSTSSRLQNYNEQLKDSLNSGIAFTELLDRLINTSDPHELLDSAMQLISYRLNSAFLVFPQQYSRSDFYLIFLSRLLQQHNSDQLILQSSEHNHELYQEFPGINNQGYFVFQVDPVNEGGAYYVEKQNGAQLFYLNFAKHIVKFNAAAITSLLVENYHEKFVYPTVRKFVLLLIKMGKFFKEDFGFDVDFNILDQSNSAVYAIIKSDIPQEALDKLFVVASRAGYMLQTGPKGEAILDLKSGLVVTFGTEHQLIGNKKEQWAINVKDREATLSWFDLLFNYDFIRDWYLDNINTLEIQVDPRYFN</sequence>
<dbReference type="AlphaFoldDB" id="A0A0R2LNR0"/>
<dbReference type="Proteomes" id="UP000051886">
    <property type="component" value="Unassembled WGS sequence"/>
</dbReference>
<accession>A0A0R2LNR0</accession>
<name>A0A0R2LNR0_9LACO</name>
<keyword evidence="2" id="KW-1185">Reference proteome</keyword>
<reference evidence="1 2" key="1">
    <citation type="journal article" date="2015" name="Genome Announc.">
        <title>Expanding the biotechnology potential of lactobacilli through comparative genomics of 213 strains and associated genera.</title>
        <authorList>
            <person name="Sun Z."/>
            <person name="Harris H.M."/>
            <person name="McCann A."/>
            <person name="Guo C."/>
            <person name="Argimon S."/>
            <person name="Zhang W."/>
            <person name="Yang X."/>
            <person name="Jeffery I.B."/>
            <person name="Cooney J.C."/>
            <person name="Kagawa T.F."/>
            <person name="Liu W."/>
            <person name="Song Y."/>
            <person name="Salvetti E."/>
            <person name="Wrobel A."/>
            <person name="Rasinkangas P."/>
            <person name="Parkhill J."/>
            <person name="Rea M.C."/>
            <person name="O'Sullivan O."/>
            <person name="Ritari J."/>
            <person name="Douillard F.P."/>
            <person name="Paul Ross R."/>
            <person name="Yang R."/>
            <person name="Briner A.E."/>
            <person name="Felis G.E."/>
            <person name="de Vos W.M."/>
            <person name="Barrangou R."/>
            <person name="Klaenhammer T.R."/>
            <person name="Caufield P.W."/>
            <person name="Cui Y."/>
            <person name="Zhang H."/>
            <person name="O'Toole P.W."/>
        </authorList>
    </citation>
    <scope>NUCLEOTIDE SEQUENCE [LARGE SCALE GENOMIC DNA]</scope>
    <source>
        <strain evidence="1 2">NBRC 103219</strain>
    </source>
</reference>
<comment type="caution">
    <text evidence="1">The sequence shown here is derived from an EMBL/GenBank/DDBJ whole genome shotgun (WGS) entry which is preliminary data.</text>
</comment>
<evidence type="ECO:0000313" key="1">
    <source>
        <dbReference type="EMBL" id="KRO01120.1"/>
    </source>
</evidence>
<dbReference type="RefSeq" id="WP_017868246.1">
    <property type="nucleotide sequence ID" value="NZ_BJYB01000007.1"/>
</dbReference>
<evidence type="ECO:0000313" key="2">
    <source>
        <dbReference type="Proteomes" id="UP000051886"/>
    </source>
</evidence>
<dbReference type="STRING" id="449659.IV66_GL001300"/>
<proteinExistence type="predicted"/>
<protein>
    <submittedName>
        <fullName evidence="1">Uncharacterized protein</fullName>
    </submittedName>
</protein>
<gene>
    <name evidence="1" type="ORF">IV66_GL001300</name>
</gene>
<dbReference type="PATRIC" id="fig|449659.4.peg.1317"/>
<dbReference type="OrthoDB" id="2248799at2"/>